<dbReference type="GO" id="GO:0003356">
    <property type="term" value="P:regulation of cilium beat frequency"/>
    <property type="evidence" value="ECO:0007669"/>
    <property type="project" value="TreeGrafter"/>
</dbReference>
<dbReference type="GO" id="GO:0005930">
    <property type="term" value="C:axoneme"/>
    <property type="evidence" value="ECO:0007669"/>
    <property type="project" value="UniProtKB-SubCell"/>
</dbReference>
<dbReference type="Proteomes" id="UP000570595">
    <property type="component" value="Unassembled WGS sequence"/>
</dbReference>
<keyword evidence="4" id="KW-0963">Cytoplasm</keyword>
<protein>
    <recommendedName>
        <fullName evidence="3">Cilia- and flagella-associated protein 206</fullName>
    </recommendedName>
</protein>
<organism evidence="10 11">
    <name type="scientific">Perkinsus olseni</name>
    <name type="common">Perkinsus atlanticus</name>
    <dbReference type="NCBI Taxonomy" id="32597"/>
    <lineage>
        <taxon>Eukaryota</taxon>
        <taxon>Sar</taxon>
        <taxon>Alveolata</taxon>
        <taxon>Perkinsozoa</taxon>
        <taxon>Perkinsea</taxon>
        <taxon>Perkinsida</taxon>
        <taxon>Perkinsidae</taxon>
        <taxon>Perkinsus</taxon>
    </lineage>
</organism>
<proteinExistence type="inferred from homology"/>
<evidence type="ECO:0000256" key="2">
    <source>
        <dbReference type="ARBA" id="ARBA00010500"/>
    </source>
</evidence>
<evidence type="ECO:0000256" key="9">
    <source>
        <dbReference type="SAM" id="MobiDB-lite"/>
    </source>
</evidence>
<comment type="subcellular location">
    <subcellularLocation>
        <location evidence="1">Cytoplasm</location>
        <location evidence="1">Cytoskeleton</location>
        <location evidence="1">Cilium axoneme</location>
    </subcellularLocation>
</comment>
<evidence type="ECO:0000256" key="3">
    <source>
        <dbReference type="ARBA" id="ARBA00021602"/>
    </source>
</evidence>
<evidence type="ECO:0000256" key="1">
    <source>
        <dbReference type="ARBA" id="ARBA00004430"/>
    </source>
</evidence>
<evidence type="ECO:0000256" key="6">
    <source>
        <dbReference type="ARBA" id="ARBA00023069"/>
    </source>
</evidence>
<keyword evidence="7" id="KW-0206">Cytoskeleton</keyword>
<dbReference type="PANTHER" id="PTHR21442:SF0">
    <property type="entry name" value="CILIA- AND FLAGELLA-ASSOCIATED PROTEIN 206"/>
    <property type="match status" value="1"/>
</dbReference>
<evidence type="ECO:0000256" key="4">
    <source>
        <dbReference type="ARBA" id="ARBA00022490"/>
    </source>
</evidence>
<gene>
    <name evidence="10" type="ORF">FOZ61_009359</name>
</gene>
<dbReference type="EMBL" id="JABAHT010000678">
    <property type="protein sequence ID" value="KAF4652855.1"/>
    <property type="molecule type" value="Genomic_DNA"/>
</dbReference>
<evidence type="ECO:0000256" key="7">
    <source>
        <dbReference type="ARBA" id="ARBA00023212"/>
    </source>
</evidence>
<evidence type="ECO:0000313" key="10">
    <source>
        <dbReference type="EMBL" id="KAF4652855.1"/>
    </source>
</evidence>
<sequence>MVSIESIARTVLLECREKSISATKGLCDFTVATTRRDDKQIFFSEARLEEKEASALTAKAIAMLSSEGNPAVETMRLQANFGDLFRCIESAAVNRDTERSAAVAGGIRRVVERSGDLDGRMDFEGYNRVYQLINDLLLRTARVSSMTMKVEKDVELEVRREVSPALFSVMPRTAVQSFCSLGINEKVCHLRELISLVHGIRLYHSASGDWEGAALDVNTVLGDSDSCRKADDVEARLGEINGKIAQLGEHIARFLIASLVSKKEGSGDSESPEQLSQFAEDICYLRQCTVYLQSIQQDIERALARLYHSRTQFAECMKLIDVGIGARTVVSKEEVYPRFDSLTKYYTSCRDELHFIDDRIQLAQMVLDQLSGYSPELPPVEESQQPLASRSWQDVCPWWSEKDQSEGVPAEEEPSSDETGGIVLLEPGSFGDYQETKLNYQGYCPIAIVDGGGLLIPGDPQHGLLRLEGEAVSLVACSSRTAVRRFMADRAGYEEGVKAHCRLLPPLIPLLQMQAEFPNVPFFLSDSGEFEDKLIHKDSSSGQVRMDAACETDLHPVQHVDKEYEWNEWRLRERLLRAASLRQKRTRSIQTNNSAFRRDSDAQVYLPKDVTTNTYHDKWTNPVVHKRYLVGMRGAKEKSLKSVEIKFDMLARLQSSACYGNAEVRTQAPVVASTTADVDSETWASCRQESNQRGRGKDGQILRVPSASGNTQQRRCGREAWGRGDHQRPSGCSVARESVFDVVSVFYVESEAQAKSIESVSGLRECGLNPHRAITANPRLVLTASHDENGILNDLPSRASLLRRMGVSEGDVPYYLTSDNLPDEQTVERECGDSTSAEAAEVVTEMASLSNSEFRKALRHRPSETKVDEAVRKKSLRVEPRNGADCSGEIHKDGEPCSRENIVEDSHEVAKPNRKLPKSTIELSVLTEALQLIVSQHGVATSSELARVWCEEHADRNVLLKCDRAVVEVFAKVVFENGTKSQCME</sequence>
<accession>A0A7J6KZS0</accession>
<dbReference type="InterPro" id="IPR021897">
    <property type="entry name" value="FAP206"/>
</dbReference>
<evidence type="ECO:0000256" key="5">
    <source>
        <dbReference type="ARBA" id="ARBA00022794"/>
    </source>
</evidence>
<feature type="region of interest" description="Disordered" evidence="9">
    <location>
        <begin position="682"/>
        <end position="731"/>
    </location>
</feature>
<dbReference type="OrthoDB" id="433572at2759"/>
<feature type="compositionally biased region" description="Basic and acidic residues" evidence="9">
    <location>
        <begin position="716"/>
        <end position="728"/>
    </location>
</feature>
<evidence type="ECO:0000256" key="8">
    <source>
        <dbReference type="ARBA" id="ARBA00023273"/>
    </source>
</evidence>
<feature type="compositionally biased region" description="Basic and acidic residues" evidence="9">
    <location>
        <begin position="690"/>
        <end position="700"/>
    </location>
</feature>
<dbReference type="GO" id="GO:0036064">
    <property type="term" value="C:ciliary basal body"/>
    <property type="evidence" value="ECO:0007669"/>
    <property type="project" value="TreeGrafter"/>
</dbReference>
<dbReference type="PANTHER" id="PTHR21442">
    <property type="entry name" value="CILIA- AND FLAGELLA-ASSOCIATED PROTEIN 206"/>
    <property type="match status" value="1"/>
</dbReference>
<comment type="similarity">
    <text evidence="2">Belongs to the CFAP206 family.</text>
</comment>
<keyword evidence="6" id="KW-0969">Cilium</keyword>
<keyword evidence="5" id="KW-0970">Cilium biogenesis/degradation</keyword>
<dbReference type="Pfam" id="PF12018">
    <property type="entry name" value="FAP206"/>
    <property type="match status" value="1"/>
</dbReference>
<dbReference type="AlphaFoldDB" id="A0A7J6KZS0"/>
<keyword evidence="8" id="KW-0966">Cell projection</keyword>
<comment type="caution">
    <text evidence="10">The sequence shown here is derived from an EMBL/GenBank/DDBJ whole genome shotgun (WGS) entry which is preliminary data.</text>
</comment>
<reference evidence="10 11" key="1">
    <citation type="submission" date="2020-04" db="EMBL/GenBank/DDBJ databases">
        <title>Perkinsus olseni comparative genomics.</title>
        <authorList>
            <person name="Bogema D.R."/>
        </authorList>
    </citation>
    <scope>NUCLEOTIDE SEQUENCE [LARGE SCALE GENOMIC DNA]</scope>
    <source>
        <strain evidence="10">ATCC PRA-179</strain>
    </source>
</reference>
<dbReference type="GO" id="GO:0030030">
    <property type="term" value="P:cell projection organization"/>
    <property type="evidence" value="ECO:0007669"/>
    <property type="project" value="UniProtKB-KW"/>
</dbReference>
<name>A0A7J6KZS0_PEROL</name>
<evidence type="ECO:0000313" key="11">
    <source>
        <dbReference type="Proteomes" id="UP000570595"/>
    </source>
</evidence>